<dbReference type="Pfam" id="PF03108">
    <property type="entry name" value="DBD_Tnp_Mut"/>
    <property type="match status" value="1"/>
</dbReference>
<dbReference type="PANTHER" id="PTHR31973:SF187">
    <property type="entry name" value="MUTATOR TRANSPOSASE MUDRA PROTEIN"/>
    <property type="match status" value="1"/>
</dbReference>
<evidence type="ECO:0000259" key="6">
    <source>
        <dbReference type="PROSITE" id="PS50158"/>
    </source>
</evidence>
<feature type="domain" description="CCHC-type" evidence="6">
    <location>
        <begin position="867"/>
        <end position="880"/>
    </location>
</feature>
<gene>
    <name evidence="9" type="primary">LOC109704055</name>
</gene>
<proteinExistence type="predicted"/>
<organism evidence="8 9">
    <name type="scientific">Ananas comosus</name>
    <name type="common">Pineapple</name>
    <name type="synonym">Ananas ananas</name>
    <dbReference type="NCBI Taxonomy" id="4615"/>
    <lineage>
        <taxon>Eukaryota</taxon>
        <taxon>Viridiplantae</taxon>
        <taxon>Streptophyta</taxon>
        <taxon>Embryophyta</taxon>
        <taxon>Tracheophyta</taxon>
        <taxon>Spermatophyta</taxon>
        <taxon>Magnoliopsida</taxon>
        <taxon>Liliopsida</taxon>
        <taxon>Poales</taxon>
        <taxon>Bromeliaceae</taxon>
        <taxon>Bromelioideae</taxon>
        <taxon>Ananas</taxon>
    </lineage>
</organism>
<dbReference type="InterPro" id="IPR006564">
    <property type="entry name" value="Znf_PMZ"/>
</dbReference>
<dbReference type="SMART" id="SM00575">
    <property type="entry name" value="ZnF_PMZ"/>
    <property type="match status" value="1"/>
</dbReference>
<reference evidence="9" key="2">
    <citation type="submission" date="2025-08" db="UniProtKB">
        <authorList>
            <consortium name="RefSeq"/>
        </authorList>
    </citation>
    <scope>IDENTIFICATION</scope>
    <source>
        <tissue evidence="9">Leaf</tissue>
    </source>
</reference>
<dbReference type="InterPro" id="IPR058594">
    <property type="entry name" value="PB1-like_dom_pln"/>
</dbReference>
<feature type="compositionally biased region" description="Basic residues" evidence="5">
    <location>
        <begin position="837"/>
        <end position="847"/>
    </location>
</feature>
<protein>
    <submittedName>
        <fullName evidence="9">Uncharacterized protein LOC109704055</fullName>
    </submittedName>
</protein>
<name>A0A6P5EAS5_ANACO</name>
<dbReference type="Pfam" id="PF04434">
    <property type="entry name" value="SWIM"/>
    <property type="match status" value="1"/>
</dbReference>
<dbReference type="GO" id="GO:0008270">
    <property type="term" value="F:zinc ion binding"/>
    <property type="evidence" value="ECO:0007669"/>
    <property type="project" value="UniProtKB-KW"/>
</dbReference>
<dbReference type="AlphaFoldDB" id="A0A6P5EAS5"/>
<dbReference type="InterPro" id="IPR001878">
    <property type="entry name" value="Znf_CCHC"/>
</dbReference>
<feature type="compositionally biased region" description="Polar residues" evidence="5">
    <location>
        <begin position="958"/>
        <end position="973"/>
    </location>
</feature>
<dbReference type="RefSeq" id="XP_020080379.1">
    <property type="nucleotide sequence ID" value="XM_020224790.1"/>
</dbReference>
<dbReference type="GO" id="GO:0003676">
    <property type="term" value="F:nucleic acid binding"/>
    <property type="evidence" value="ECO:0007669"/>
    <property type="project" value="InterPro"/>
</dbReference>
<accession>A0A6P5EAS5</accession>
<feature type="region of interest" description="Disordered" evidence="5">
    <location>
        <begin position="209"/>
        <end position="234"/>
    </location>
</feature>
<dbReference type="PROSITE" id="PS50966">
    <property type="entry name" value="ZF_SWIM"/>
    <property type="match status" value="1"/>
</dbReference>
<dbReference type="InterPro" id="IPR004332">
    <property type="entry name" value="Transposase_MuDR"/>
</dbReference>
<dbReference type="GeneID" id="109704055"/>
<dbReference type="InterPro" id="IPR007527">
    <property type="entry name" value="Znf_SWIM"/>
</dbReference>
<dbReference type="PROSITE" id="PS50158">
    <property type="entry name" value="ZF_CCHC"/>
    <property type="match status" value="1"/>
</dbReference>
<keyword evidence="1" id="KW-0479">Metal-binding</keyword>
<evidence type="ECO:0000256" key="4">
    <source>
        <dbReference type="PROSITE-ProRule" id="PRU00047"/>
    </source>
</evidence>
<reference evidence="8" key="1">
    <citation type="journal article" date="2015" name="Nat. Genet.">
        <title>The pineapple genome and the evolution of CAM photosynthesis.</title>
        <authorList>
            <person name="Ming R."/>
            <person name="VanBuren R."/>
            <person name="Wai C.M."/>
            <person name="Tang H."/>
            <person name="Schatz M.C."/>
            <person name="Bowers J.E."/>
            <person name="Lyons E."/>
            <person name="Wang M.L."/>
            <person name="Chen J."/>
            <person name="Biggers E."/>
            <person name="Zhang J."/>
            <person name="Huang L."/>
            <person name="Zhang L."/>
            <person name="Miao W."/>
            <person name="Zhang J."/>
            <person name="Ye Z."/>
            <person name="Miao C."/>
            <person name="Lin Z."/>
            <person name="Wang H."/>
            <person name="Zhou H."/>
            <person name="Yim W.C."/>
            <person name="Priest H.D."/>
            <person name="Zheng C."/>
            <person name="Woodhouse M."/>
            <person name="Edger P.P."/>
            <person name="Guyot R."/>
            <person name="Guo H.B."/>
            <person name="Guo H."/>
            <person name="Zheng G."/>
            <person name="Singh R."/>
            <person name="Sharma A."/>
            <person name="Min X."/>
            <person name="Zheng Y."/>
            <person name="Lee H."/>
            <person name="Gurtowski J."/>
            <person name="Sedlazeck F.J."/>
            <person name="Harkess A."/>
            <person name="McKain M.R."/>
            <person name="Liao Z."/>
            <person name="Fang J."/>
            <person name="Liu J."/>
            <person name="Zhang X."/>
            <person name="Zhang Q."/>
            <person name="Hu W."/>
            <person name="Qin Y."/>
            <person name="Wang K."/>
            <person name="Chen L.Y."/>
            <person name="Shirley N."/>
            <person name="Lin Y.R."/>
            <person name="Liu L.Y."/>
            <person name="Hernandez A.G."/>
            <person name="Wright C.L."/>
            <person name="Bulone V."/>
            <person name="Tuskan G.A."/>
            <person name="Heath K."/>
            <person name="Zee F."/>
            <person name="Moore P.H."/>
            <person name="Sunkar R."/>
            <person name="Leebens-Mack J.H."/>
            <person name="Mockler T."/>
            <person name="Bennetzen J.L."/>
            <person name="Freeling M."/>
            <person name="Sankoff D."/>
            <person name="Paterson A.H."/>
            <person name="Zhu X."/>
            <person name="Yang X."/>
            <person name="Smith J.A."/>
            <person name="Cushman J.C."/>
            <person name="Paull R.E."/>
            <person name="Yu Q."/>
        </authorList>
    </citation>
    <scope>NUCLEOTIDE SEQUENCE [LARGE SCALE GENOMIC DNA]</scope>
    <source>
        <strain evidence="8">cv. F153</strain>
    </source>
</reference>
<dbReference type="Pfam" id="PF26130">
    <property type="entry name" value="PB1-like"/>
    <property type="match status" value="1"/>
</dbReference>
<dbReference type="PANTHER" id="PTHR31973">
    <property type="entry name" value="POLYPROTEIN, PUTATIVE-RELATED"/>
    <property type="match status" value="1"/>
</dbReference>
<evidence type="ECO:0000256" key="1">
    <source>
        <dbReference type="ARBA" id="ARBA00022723"/>
    </source>
</evidence>
<feature type="region of interest" description="Disordered" evidence="5">
    <location>
        <begin position="958"/>
        <end position="991"/>
    </location>
</feature>
<feature type="compositionally biased region" description="Acidic residues" evidence="5">
    <location>
        <begin position="209"/>
        <end position="219"/>
    </location>
</feature>
<dbReference type="OrthoDB" id="687310at2759"/>
<dbReference type="Proteomes" id="UP000515123">
    <property type="component" value="Unplaced"/>
</dbReference>
<keyword evidence="3" id="KW-0862">Zinc</keyword>
<evidence type="ECO:0000256" key="2">
    <source>
        <dbReference type="ARBA" id="ARBA00022771"/>
    </source>
</evidence>
<evidence type="ECO:0000256" key="3">
    <source>
        <dbReference type="ARBA" id="ARBA00022833"/>
    </source>
</evidence>
<feature type="region of interest" description="Disordered" evidence="5">
    <location>
        <begin position="821"/>
        <end position="860"/>
    </location>
</feature>
<dbReference type="Pfam" id="PF10551">
    <property type="entry name" value="MULE"/>
    <property type="match status" value="1"/>
</dbReference>
<keyword evidence="8" id="KW-1185">Reference proteome</keyword>
<evidence type="ECO:0000256" key="5">
    <source>
        <dbReference type="SAM" id="MobiDB-lite"/>
    </source>
</evidence>
<sequence>MARTMIRRASEDQKPTYVNGSGYFTMEIHHGGFFTFIPDRFYMGSKIDYYDFCDPDLLSLLDIKDKAKDDLGYPDEEQVNYYWCKPGSSLNLGIKKLNNDKDVCEMALHASKTTRVALYMEPMIVTVETSQTILNDMFRMFDDTEQTIPKKLNDDGRQGEQQTLSNTICKELDVGSSEQQTVDTKTILDELNNDSNRQHPDDHVIAEELDNRDEEMDDGEKDHANRSDDESDSLFIESDYDLTDDDELFDKNVDTHVEVGVRTKTSTTIDDVPKDSNSDTDYELSDELHSLDDSSEDDLVMRRRYPEFRAETDMQNPQFGIGMLFASMKEFRQAIREYSIKNRYNIKLVKNEKDKVRAVCKEGCPWLIYASWITDKKTVQVKRYDSEHKCFKNFKNKFVTSSWLAKKYIDRFRNNPKWPLTAFGECVTADIHVSVSRTKLYRAKRKALRLIEGSEAEQYATLWDYATEVKKSNPGSTFLIKCDNLQFKMLYVCLDACKRGFLAGCRPIISLDGCFLKAQHGGQLLAAVGVDANDCIFPIAYAVVDVESTASWAWFLSHLLQDLQIQNSAAWTFMSDKQKGLIEALEDLVPDAEHRFCVRHLYSNFQNSYKGKLLKDYLWAAARASYVAKFEHWMGLIKETDAVAYEWLADKPPQQWSRSHFREFPKCDMLLNNMCECFNRYILEARAKPILSMLEAIRCKLMNRLYIKMEAAEKYNGSICPKIIKKFEKLKEQSAVCWPQPAGSGKFQVGSSHGQFVVDLIQKTCSCRRWDLTGLPCPHAISAMLHENLRPEDYVHDCYSIETYKKCYAHLIKPINGQDMWTKTGQEPIQPPDNKKRPGRPKMARKKSASELQTSNKLGRHGVRMTCTKCGEKGHNKATCDRRSRAGVRPLVPKLPVRRNRAEFETTNEATPTPTPAQNMRSHFIVRWMPDGTTQTQAATQPNPPSIPESDFIRRCQSQAPSRGPTTRLQHLLQSKKCKGKGKLLNRQAAE</sequence>
<feature type="compositionally biased region" description="Basic residues" evidence="5">
    <location>
        <begin position="974"/>
        <end position="984"/>
    </location>
</feature>
<dbReference type="InterPro" id="IPR018289">
    <property type="entry name" value="MULE_transposase_dom"/>
</dbReference>
<feature type="domain" description="SWIM-type" evidence="7">
    <location>
        <begin position="756"/>
        <end position="788"/>
    </location>
</feature>
<evidence type="ECO:0000259" key="7">
    <source>
        <dbReference type="PROSITE" id="PS50966"/>
    </source>
</evidence>
<evidence type="ECO:0000313" key="8">
    <source>
        <dbReference type="Proteomes" id="UP000515123"/>
    </source>
</evidence>
<keyword evidence="2 4" id="KW-0863">Zinc-finger</keyword>
<evidence type="ECO:0000313" key="9">
    <source>
        <dbReference type="RefSeq" id="XP_020080379.1"/>
    </source>
</evidence>